<comment type="caution">
    <text evidence="2">The sequence shown here is derived from an EMBL/GenBank/DDBJ whole genome shotgun (WGS) entry which is preliminary data.</text>
</comment>
<keyword evidence="3" id="KW-1185">Reference proteome</keyword>
<sequence length="126" mass="13721">MRLDIAGFQSRVLGLEQRVSTVETHITSFTDRDQELLYLRTNAATRLTPGSRHRKRSLKYPGRTAAPRESPVNTSCPGVRWAWRGAPAGGQTGSRAEFGGSEYQIAAIQDGGRGAVRLRNGAPSLL</sequence>
<feature type="region of interest" description="Disordered" evidence="1">
    <location>
        <begin position="48"/>
        <end position="75"/>
    </location>
</feature>
<accession>A0AAV7RPI7</accession>
<dbReference type="EMBL" id="JANPWB010000009">
    <property type="protein sequence ID" value="KAJ1154209.1"/>
    <property type="molecule type" value="Genomic_DNA"/>
</dbReference>
<proteinExistence type="predicted"/>
<dbReference type="AlphaFoldDB" id="A0AAV7RPI7"/>
<name>A0AAV7RPI7_PLEWA</name>
<protein>
    <submittedName>
        <fullName evidence="2">Uncharacterized protein</fullName>
    </submittedName>
</protein>
<organism evidence="2 3">
    <name type="scientific">Pleurodeles waltl</name>
    <name type="common">Iberian ribbed newt</name>
    <dbReference type="NCBI Taxonomy" id="8319"/>
    <lineage>
        <taxon>Eukaryota</taxon>
        <taxon>Metazoa</taxon>
        <taxon>Chordata</taxon>
        <taxon>Craniata</taxon>
        <taxon>Vertebrata</taxon>
        <taxon>Euteleostomi</taxon>
        <taxon>Amphibia</taxon>
        <taxon>Batrachia</taxon>
        <taxon>Caudata</taxon>
        <taxon>Salamandroidea</taxon>
        <taxon>Salamandridae</taxon>
        <taxon>Pleurodelinae</taxon>
        <taxon>Pleurodeles</taxon>
    </lineage>
</organism>
<evidence type="ECO:0000256" key="1">
    <source>
        <dbReference type="SAM" id="MobiDB-lite"/>
    </source>
</evidence>
<dbReference type="Proteomes" id="UP001066276">
    <property type="component" value="Chromosome 5"/>
</dbReference>
<gene>
    <name evidence="2" type="ORF">NDU88_006963</name>
</gene>
<reference evidence="2" key="1">
    <citation type="journal article" date="2022" name="bioRxiv">
        <title>Sequencing and chromosome-scale assembly of the giantPleurodeles waltlgenome.</title>
        <authorList>
            <person name="Brown T."/>
            <person name="Elewa A."/>
            <person name="Iarovenko S."/>
            <person name="Subramanian E."/>
            <person name="Araus A.J."/>
            <person name="Petzold A."/>
            <person name="Susuki M."/>
            <person name="Suzuki K.-i.T."/>
            <person name="Hayashi T."/>
            <person name="Toyoda A."/>
            <person name="Oliveira C."/>
            <person name="Osipova E."/>
            <person name="Leigh N.D."/>
            <person name="Simon A."/>
            <person name="Yun M.H."/>
        </authorList>
    </citation>
    <scope>NUCLEOTIDE SEQUENCE</scope>
    <source>
        <strain evidence="2">20211129_DDA</strain>
        <tissue evidence="2">Liver</tissue>
    </source>
</reference>
<evidence type="ECO:0000313" key="3">
    <source>
        <dbReference type="Proteomes" id="UP001066276"/>
    </source>
</evidence>
<evidence type="ECO:0000313" key="2">
    <source>
        <dbReference type="EMBL" id="KAJ1154209.1"/>
    </source>
</evidence>